<gene>
    <name evidence="12" type="ORF">RRG08_033779</name>
</gene>
<comment type="similarity">
    <text evidence="2">Belongs to the TUBGCP family.</text>
</comment>
<evidence type="ECO:0000256" key="7">
    <source>
        <dbReference type="ARBA" id="ARBA00093551"/>
    </source>
</evidence>
<evidence type="ECO:0000313" key="13">
    <source>
        <dbReference type="Proteomes" id="UP001283361"/>
    </source>
</evidence>
<feature type="region of interest" description="Disordered" evidence="8">
    <location>
        <begin position="1211"/>
        <end position="1232"/>
    </location>
</feature>
<comment type="subunit">
    <text evidence="7">Component of the gamma-tubulin ring complex (gTuRC) consisting of TUBGCP2, TUBGCP3, TUBGCP4, TUBGCP5 and TUBGCP6 and gamma-tubulin TUBG1 or TUBG2. TUBGCP2, TUBGCP3, TUBGCP4, TUBGCP5 and TUBGCP6 assemble in a 5:5:2:1:1 stoichiometry; each is associated with a gamma-tubulin, thereby arranging 14 gamma-tubulins in a helical manner. Gamma-tubulin at the first position is blocked by TUBGCP3 at the last position, allowing 13 protafilaments to grow into a microtubule. The gTuRC (via TUBGCP3 and TUBGCP6) interacts with ACTB and MZT1; the interactions form a luminal bridge that stabilizes the initial structure during complex assembly. The gTuRC (via TUBGCP2) interacts with MZT2A/MZT2B and CDK5RAP2 (via CM1 motif); the interactions play a role in gTuRC activation.</text>
</comment>
<comment type="subcellular location">
    <subcellularLocation>
        <location evidence="1">Cytoplasm</location>
        <location evidence="1">Cytoskeleton</location>
        <location evidence="1">Microtubule organizing center</location>
        <location evidence="1">Centrosome</location>
    </subcellularLocation>
</comment>
<evidence type="ECO:0000256" key="3">
    <source>
        <dbReference type="ARBA" id="ARBA00022490"/>
    </source>
</evidence>
<dbReference type="GO" id="GO:0051321">
    <property type="term" value="P:meiotic cell cycle"/>
    <property type="evidence" value="ECO:0007669"/>
    <property type="project" value="TreeGrafter"/>
</dbReference>
<proteinExistence type="inferred from homology"/>
<dbReference type="Gene3D" id="1.20.120.1900">
    <property type="entry name" value="Gamma-tubulin complex, C-terminal domain"/>
    <property type="match status" value="1"/>
</dbReference>
<dbReference type="InterPro" id="IPR045818">
    <property type="entry name" value="GCP6_N"/>
</dbReference>
<sequence>MAEFSFIKCVNQLAEAHLGATQRAYQVQPLINRSETVKRLKQKAYDALFSYLESKKDHRKRPLDGPIPEVEGLMLEVDKLRAQARHVDANRLLELLDILTDDDYIFLRLLVALKGQGESLPQPKLGDGVFGFCPSPVKRTGVVAKKSNYLSALPLEDDDLDISCHSSRTFRHYPRHLFETLFAAVETEYEKNLNKMFTMSPGKCLGEGGFFAPKGLLFDLHEEKTHSSLFGGLVQGKADDINSFFSIPEINQCPDIRIPEFNPKKCVSLTQLSDESGVETGSASMSSSVMTLSDQSEQDPWFWVKALKAPRNYNYTWEWIGYAPGPTEKPHVFEAGPSAFDLMMRHRRKVLTIMFPDEPSIKTELYTVDPEALVKDILLMLTGVPSCSLPFDPMAMSFEVCSGLHISGVSPEMLSDFLTEFTDCGTFYRRLAMFSEAPIINSFYTSGLVFQAFTVAVRKVLMYFVAAVLNTPSTMKLFELKTYMHHSMEQIKYLAKLCHCFNGPPKFTTSGDGRNRQVDSNFPTGMNLLSYLYKEASIAMNSTCYPLLLSIFQTTCAPFVLFIQDWVFHGVLRGSYDEFMIKVNTSFLHNRDETYWTTAYSLNSAAVVPNFMQDIVEDIVICGKSINLLKVCNRQHFLCNVTEREVPSVQITYSREVLQAMEWDCEAYLGRMMQKSRQLTVDRAEKIKKAEMARQELQQTVRRMADKEISRLQGIIDSRKKKSQDKKRKEFSRLKQQMEDDMKRRSEMKQSEKDEEIRLIAKITREENTLTEEEIKIERQAREELVQYYTELGEEAAHRERKALWKIQRARQSMQREEFLERDASRWRQELEKLQETTHNRKLMGGDSAPSMVIDFKEIGSDTVDYALNSDEAKLPLWVEKHGGGDTDAPVEVSGDEHVTLPAWAARELPTVVDEEEHEEASDDGKETLDPGIHLPSWVLREAQDDEEEGPRIIDDSNEQEEESDVDDIIEEEMSDTISRYINGKEQLVSKDQSHTKDIIEPVVKHVENNARQLKGVLIGGSPLPKPYIKTSITSHHSVETKEAQARPKTHVVHGQHVTAESSVPDIDKLHIKFLSGVSVNKQSEEIEVRAHVKASDSMSATKESDPSDLTSKTHVRIVDGANVNQQTTEEQKICPSKGRSEGQENISSESVPQVWVIKKPSLFGHVSQLSGSDYVLTVPKLKRQVSQHANIESEYKDFGIKPRVRMSKTMSATKESSDFESVKDQPHRSRKTQIKMVQGQGISVESERVDENEVARKRFLARNSRGHASDSTVQRILYGDMRSSPWISSIAEEDALDGPMPRITLIPGPSYKANSFEFDFKYMDEQLCVDLMANRSMADLGRDLVDANVASEENIEAYKHTPLSILLARSITAPIKAQISLVNSAVVNFFIGELCIDDHFVAIRRYLLMGDGDFAEILANIIFEKLSTNPMPQEIFNPLFLNGTLAKAISSSIYSDDKHMQNLSFALTHLPKVLMPNASNSLACLELRYTVKWPLNIILTRDCMKKYCKIFTFLLQLKRVVWTLKDVWHRLKRDALVVQGASRSTQFRHLQLHRQEMEHFVKAMQGYITSQVIHVSWQEFQAELSQPIAGLSHLQARHERYVDKALAKCLLDKNAGKVMKVIQDIFCLILKFRSQLVSASWQSAGPRGEVIHPNFEAILNTHKSFHVYSFFLFKVVNRLPQKGYQPHLQELLIQLNFNDFYREAAT</sequence>
<dbReference type="EMBL" id="JAWDGP010001311">
    <property type="protein sequence ID" value="KAK3792929.1"/>
    <property type="molecule type" value="Genomic_DNA"/>
</dbReference>
<evidence type="ECO:0000259" key="9">
    <source>
        <dbReference type="Pfam" id="PF04130"/>
    </source>
</evidence>
<evidence type="ECO:0000256" key="5">
    <source>
        <dbReference type="ARBA" id="ARBA00023212"/>
    </source>
</evidence>
<evidence type="ECO:0000256" key="2">
    <source>
        <dbReference type="ARBA" id="ARBA00010337"/>
    </source>
</evidence>
<keyword evidence="5" id="KW-0206">Cytoskeleton</keyword>
<feature type="region of interest" description="Disordered" evidence="8">
    <location>
        <begin position="942"/>
        <end position="966"/>
    </location>
</feature>
<dbReference type="InterPro" id="IPR041470">
    <property type="entry name" value="GCP_N"/>
</dbReference>
<keyword evidence="3" id="KW-0963">Cytoplasm</keyword>
<protein>
    <recommendedName>
        <fullName evidence="6">Gamma-tubulin complex component 6</fullName>
    </recommendedName>
</protein>
<dbReference type="GO" id="GO:0000278">
    <property type="term" value="P:mitotic cell cycle"/>
    <property type="evidence" value="ECO:0007669"/>
    <property type="project" value="TreeGrafter"/>
</dbReference>
<feature type="region of interest" description="Disordered" evidence="8">
    <location>
        <begin position="1091"/>
        <end position="1111"/>
    </location>
</feature>
<evidence type="ECO:0000256" key="4">
    <source>
        <dbReference type="ARBA" id="ARBA00022701"/>
    </source>
</evidence>
<dbReference type="GO" id="GO:0051225">
    <property type="term" value="P:spindle assembly"/>
    <property type="evidence" value="ECO:0007669"/>
    <property type="project" value="TreeGrafter"/>
</dbReference>
<feature type="compositionally biased region" description="Polar residues" evidence="8">
    <location>
        <begin position="1097"/>
        <end position="1111"/>
    </location>
</feature>
<dbReference type="InterPro" id="IPR007259">
    <property type="entry name" value="GCP"/>
</dbReference>
<comment type="caution">
    <text evidence="12">The sequence shown here is derived from an EMBL/GenBank/DDBJ whole genome shotgun (WGS) entry which is preliminary data.</text>
</comment>
<feature type="compositionally biased region" description="Basic and acidic residues" evidence="8">
    <location>
        <begin position="727"/>
        <end position="753"/>
    </location>
</feature>
<dbReference type="GO" id="GO:0005813">
    <property type="term" value="C:centrosome"/>
    <property type="evidence" value="ECO:0007669"/>
    <property type="project" value="UniProtKB-SubCell"/>
</dbReference>
<dbReference type="InterPro" id="IPR042241">
    <property type="entry name" value="GCP_C_sf"/>
</dbReference>
<reference evidence="12" key="1">
    <citation type="journal article" date="2023" name="G3 (Bethesda)">
        <title>A reference genome for the long-term kleptoplast-retaining sea slug Elysia crispata morphotype clarki.</title>
        <authorList>
            <person name="Eastman K.E."/>
            <person name="Pendleton A.L."/>
            <person name="Shaikh M.A."/>
            <person name="Suttiyut T."/>
            <person name="Ogas R."/>
            <person name="Tomko P."/>
            <person name="Gavelis G."/>
            <person name="Widhalm J.R."/>
            <person name="Wisecaver J.H."/>
        </authorList>
    </citation>
    <scope>NUCLEOTIDE SEQUENCE</scope>
    <source>
        <strain evidence="12">ECLA1</strain>
    </source>
</reference>
<dbReference type="GO" id="GO:0031122">
    <property type="term" value="P:cytoplasmic microtubule organization"/>
    <property type="evidence" value="ECO:0007669"/>
    <property type="project" value="TreeGrafter"/>
</dbReference>
<dbReference type="InterPro" id="IPR040457">
    <property type="entry name" value="GCP_C"/>
</dbReference>
<feature type="region of interest" description="Disordered" evidence="8">
    <location>
        <begin position="715"/>
        <end position="753"/>
    </location>
</feature>
<dbReference type="GO" id="GO:0005874">
    <property type="term" value="C:microtubule"/>
    <property type="evidence" value="ECO:0007669"/>
    <property type="project" value="UniProtKB-KW"/>
</dbReference>
<dbReference type="Pfam" id="PF17681">
    <property type="entry name" value="GCP_N_terminal"/>
    <property type="match status" value="1"/>
</dbReference>
<dbReference type="Pfam" id="PF04130">
    <property type="entry name" value="GCP_C_terminal"/>
    <property type="match status" value="1"/>
</dbReference>
<dbReference type="GO" id="GO:0007020">
    <property type="term" value="P:microtubule nucleation"/>
    <property type="evidence" value="ECO:0007669"/>
    <property type="project" value="InterPro"/>
</dbReference>
<keyword evidence="4" id="KW-0493">Microtubule</keyword>
<dbReference type="GO" id="GO:0043015">
    <property type="term" value="F:gamma-tubulin binding"/>
    <property type="evidence" value="ECO:0007669"/>
    <property type="project" value="InterPro"/>
</dbReference>
<dbReference type="Pfam" id="PF19340">
    <property type="entry name" value="GCP6_N"/>
    <property type="match status" value="1"/>
</dbReference>
<evidence type="ECO:0000313" key="12">
    <source>
        <dbReference type="EMBL" id="KAK3792929.1"/>
    </source>
</evidence>
<organism evidence="12 13">
    <name type="scientific">Elysia crispata</name>
    <name type="common">lettuce slug</name>
    <dbReference type="NCBI Taxonomy" id="231223"/>
    <lineage>
        <taxon>Eukaryota</taxon>
        <taxon>Metazoa</taxon>
        <taxon>Spiralia</taxon>
        <taxon>Lophotrochozoa</taxon>
        <taxon>Mollusca</taxon>
        <taxon>Gastropoda</taxon>
        <taxon>Heterobranchia</taxon>
        <taxon>Euthyneura</taxon>
        <taxon>Panpulmonata</taxon>
        <taxon>Sacoglossa</taxon>
        <taxon>Placobranchoidea</taxon>
        <taxon>Plakobranchidae</taxon>
        <taxon>Elysia</taxon>
    </lineage>
</organism>
<dbReference type="GO" id="GO:0000930">
    <property type="term" value="C:gamma-tubulin complex"/>
    <property type="evidence" value="ECO:0007669"/>
    <property type="project" value="TreeGrafter"/>
</dbReference>
<accession>A0AAE1E3D2</accession>
<name>A0AAE1E3D2_9GAST</name>
<feature type="domain" description="Gamma tubulin complex component C-terminal" evidence="9">
    <location>
        <begin position="1399"/>
        <end position="1702"/>
    </location>
</feature>
<evidence type="ECO:0000259" key="10">
    <source>
        <dbReference type="Pfam" id="PF17681"/>
    </source>
</evidence>
<evidence type="ECO:0000259" key="11">
    <source>
        <dbReference type="Pfam" id="PF19340"/>
    </source>
</evidence>
<dbReference type="FunFam" id="1.20.120.1900:FF:000004">
    <property type="entry name" value="gamma-tubulin complex component 6 isoform X1"/>
    <property type="match status" value="1"/>
</dbReference>
<dbReference type="PANTHER" id="PTHR19302">
    <property type="entry name" value="GAMMA TUBULIN COMPLEX PROTEIN"/>
    <property type="match status" value="1"/>
</dbReference>
<feature type="domain" description="Gamma tubulin complex component protein N-terminal" evidence="10">
    <location>
        <begin position="374"/>
        <end position="650"/>
    </location>
</feature>
<keyword evidence="13" id="KW-1185">Reference proteome</keyword>
<dbReference type="Proteomes" id="UP001283361">
    <property type="component" value="Unassembled WGS sequence"/>
</dbReference>
<feature type="domain" description="Gamma-tubulin complex component 6 N-terminal" evidence="11">
    <location>
        <begin position="33"/>
        <end position="353"/>
    </location>
</feature>
<dbReference type="GO" id="GO:0051011">
    <property type="term" value="F:microtubule minus-end binding"/>
    <property type="evidence" value="ECO:0007669"/>
    <property type="project" value="TreeGrafter"/>
</dbReference>
<feature type="region of interest" description="Disordered" evidence="8">
    <location>
        <begin position="1126"/>
        <end position="1148"/>
    </location>
</feature>
<dbReference type="PANTHER" id="PTHR19302:SF70">
    <property type="entry name" value="GAMMA-TUBULIN COMPLEX COMPONENT 6"/>
    <property type="match status" value="1"/>
</dbReference>
<evidence type="ECO:0000256" key="8">
    <source>
        <dbReference type="SAM" id="MobiDB-lite"/>
    </source>
</evidence>
<evidence type="ECO:0000256" key="1">
    <source>
        <dbReference type="ARBA" id="ARBA00004300"/>
    </source>
</evidence>
<evidence type="ECO:0000256" key="6">
    <source>
        <dbReference type="ARBA" id="ARBA00071901"/>
    </source>
</evidence>
<dbReference type="GO" id="GO:0000922">
    <property type="term" value="C:spindle pole"/>
    <property type="evidence" value="ECO:0007669"/>
    <property type="project" value="InterPro"/>
</dbReference>
<feature type="compositionally biased region" description="Acidic residues" evidence="8">
    <location>
        <begin position="956"/>
        <end position="966"/>
    </location>
</feature>
<feature type="compositionally biased region" description="Basic and acidic residues" evidence="8">
    <location>
        <begin position="1216"/>
        <end position="1228"/>
    </location>
</feature>